<comment type="caution">
    <text evidence="5">The sequence shown here is derived from an EMBL/GenBank/DDBJ whole genome shotgun (WGS) entry which is preliminary data.</text>
</comment>
<dbReference type="Proteomes" id="UP001176940">
    <property type="component" value="Unassembled WGS sequence"/>
</dbReference>
<name>A0ABN9L6K2_9NEOB</name>
<dbReference type="PANTHER" id="PTHR37984:SF5">
    <property type="entry name" value="PROTEIN NYNRIN-LIKE"/>
    <property type="match status" value="1"/>
</dbReference>
<dbReference type="Gene3D" id="3.30.70.270">
    <property type="match status" value="2"/>
</dbReference>
<dbReference type="InterPro" id="IPR043128">
    <property type="entry name" value="Rev_trsase/Diguanyl_cyclase"/>
</dbReference>
<dbReference type="Gene3D" id="3.10.10.10">
    <property type="entry name" value="HIV Type 1 Reverse Transcriptase, subunit A, domain 1"/>
    <property type="match status" value="1"/>
</dbReference>
<dbReference type="PANTHER" id="PTHR37984">
    <property type="entry name" value="PROTEIN CBG26694"/>
    <property type="match status" value="1"/>
</dbReference>
<proteinExistence type="inferred from homology"/>
<feature type="compositionally biased region" description="Polar residues" evidence="3">
    <location>
        <begin position="557"/>
        <end position="568"/>
    </location>
</feature>
<dbReference type="InterPro" id="IPR043502">
    <property type="entry name" value="DNA/RNA_pol_sf"/>
</dbReference>
<evidence type="ECO:0000256" key="3">
    <source>
        <dbReference type="SAM" id="MobiDB-lite"/>
    </source>
</evidence>
<dbReference type="EC" id="3.1.26.4" evidence="2"/>
<feature type="region of interest" description="Disordered" evidence="3">
    <location>
        <begin position="548"/>
        <end position="568"/>
    </location>
</feature>
<dbReference type="EMBL" id="CAUEEQ010010571">
    <property type="protein sequence ID" value="CAJ0934562.1"/>
    <property type="molecule type" value="Genomic_DNA"/>
</dbReference>
<dbReference type="CDD" id="cd01647">
    <property type="entry name" value="RT_LTR"/>
    <property type="match status" value="1"/>
</dbReference>
<protein>
    <recommendedName>
        <fullName evidence="2">ribonuclease H</fullName>
        <ecNumber evidence="2">3.1.26.4</ecNumber>
    </recommendedName>
</protein>
<comment type="similarity">
    <text evidence="1">Belongs to the beta type-B retroviral polymerase family. HERV class-II K(HML-2) pol subfamily.</text>
</comment>
<evidence type="ECO:0000313" key="5">
    <source>
        <dbReference type="EMBL" id="CAJ0934562.1"/>
    </source>
</evidence>
<feature type="region of interest" description="Disordered" evidence="3">
    <location>
        <begin position="84"/>
        <end position="119"/>
    </location>
</feature>
<gene>
    <name evidence="5" type="ORF">RIMI_LOCUS5995438</name>
</gene>
<evidence type="ECO:0000313" key="6">
    <source>
        <dbReference type="Proteomes" id="UP001176940"/>
    </source>
</evidence>
<dbReference type="InterPro" id="IPR050951">
    <property type="entry name" value="Retrovirus_Pol_polyprotein"/>
</dbReference>
<evidence type="ECO:0000256" key="1">
    <source>
        <dbReference type="ARBA" id="ARBA00010879"/>
    </source>
</evidence>
<dbReference type="SUPFAM" id="SSF56672">
    <property type="entry name" value="DNA/RNA polymerases"/>
    <property type="match status" value="1"/>
</dbReference>
<keyword evidence="6" id="KW-1185">Reference proteome</keyword>
<dbReference type="Pfam" id="PF00078">
    <property type="entry name" value="RVT_1"/>
    <property type="match status" value="1"/>
</dbReference>
<evidence type="ECO:0000256" key="2">
    <source>
        <dbReference type="ARBA" id="ARBA00012180"/>
    </source>
</evidence>
<dbReference type="InterPro" id="IPR000477">
    <property type="entry name" value="RT_dom"/>
</dbReference>
<feature type="domain" description="Reverse transcriptase" evidence="4">
    <location>
        <begin position="136"/>
        <end position="247"/>
    </location>
</feature>
<accession>A0ABN9L6K2</accession>
<organism evidence="5 6">
    <name type="scientific">Ranitomeya imitator</name>
    <name type="common">mimic poison frog</name>
    <dbReference type="NCBI Taxonomy" id="111125"/>
    <lineage>
        <taxon>Eukaryota</taxon>
        <taxon>Metazoa</taxon>
        <taxon>Chordata</taxon>
        <taxon>Craniata</taxon>
        <taxon>Vertebrata</taxon>
        <taxon>Euteleostomi</taxon>
        <taxon>Amphibia</taxon>
        <taxon>Batrachia</taxon>
        <taxon>Anura</taxon>
        <taxon>Neobatrachia</taxon>
        <taxon>Hyloidea</taxon>
        <taxon>Dendrobatidae</taxon>
        <taxon>Dendrobatinae</taxon>
        <taxon>Ranitomeya</taxon>
    </lineage>
</organism>
<evidence type="ECO:0000259" key="4">
    <source>
        <dbReference type="Pfam" id="PF00078"/>
    </source>
</evidence>
<reference evidence="5" key="1">
    <citation type="submission" date="2023-07" db="EMBL/GenBank/DDBJ databases">
        <authorList>
            <person name="Stuckert A."/>
        </authorList>
    </citation>
    <scope>NUCLEOTIDE SEQUENCE</scope>
</reference>
<sequence>MLSPTHSTQDKPGISATAAYIDALAVYGRHPALMYHQEVAPCHQVPVEADAQILDDDPSTELRVLVQELTKSVAALARTLQSLQESPKEKIQLASSPEDVPWRQQKRIPPTRGKDNDRYHQDGRPICRCCNQAGHIASGYWQVPMAEADKEKTAFTTPMAHPEMNNMPFRLWDAPGTLQRMMECCLGQKNSETILLYLDDVIVFSKMYEDHLKHQAEVFEALSNFGLKVKPSKCHLLKPELQYLGHVVSTEGVAPDPDKVTVIRDWMKPSNIHEVRQLLRLVGYCRRLIKDFTKIAAPLQDLLVGQSKKTKNKNTQFEWNDRMKGSFTRLKWLSRRMRAALSNPMFTLVTILKVKKTNASYLPSAVCPPALCFPALTVTTAAGKQSGDVTLSGRCAHSQYREAERRGQTAEGALEQQWMARLFNYEFTIKYRAGHKNANADALSRMPNLPEVEEDPEALEEIELPAFHHPGVTQYSHHVKCNDKQEATLNPLPHHGWTVTPQSICPVLEIRNSKKIRTTPYHPQTNGMCEKMNQVHYYDLLDENSRPLGPGPFTDLKPSSTRMPPSSTNTSIDIFTQLVISDLRKLSDGKRGKQSNLSRGERRALDNLSANTELVIKPSDKRGNLVIMDHKKYKEMCLKILTDTTTYGPIRGDITESLSAELNILLSEAYSLGLISKRERDFMVQKTPTTPVFYALPKVHEGFSPLKGRPIVSGNDSVSQNCGIYVDKILRQSITALPSYIHDTSDLLLKIEDITVDKGTYLASIDVDVLYSSIPHNMGLKAVEFYLKTSGTQFVENNQFLI</sequence>